<feature type="transmembrane region" description="Helical" evidence="1">
    <location>
        <begin position="12"/>
        <end position="32"/>
    </location>
</feature>
<reference evidence="2" key="1">
    <citation type="submission" date="2018-05" db="EMBL/GenBank/DDBJ databases">
        <authorList>
            <person name="Lanie J.A."/>
            <person name="Ng W.-L."/>
            <person name="Kazmierczak K.M."/>
            <person name="Andrzejewski T.M."/>
            <person name="Davidsen T.M."/>
            <person name="Wayne K.J."/>
            <person name="Tettelin H."/>
            <person name="Glass J.I."/>
            <person name="Rusch D."/>
            <person name="Podicherti R."/>
            <person name="Tsui H.-C.T."/>
            <person name="Winkler M.E."/>
        </authorList>
    </citation>
    <scope>NUCLEOTIDE SEQUENCE</scope>
</reference>
<accession>A0A382DPT9</accession>
<evidence type="ECO:0008006" key="3">
    <source>
        <dbReference type="Google" id="ProtNLM"/>
    </source>
</evidence>
<keyword evidence="1" id="KW-0812">Transmembrane</keyword>
<keyword evidence="1" id="KW-0472">Membrane</keyword>
<proteinExistence type="predicted"/>
<dbReference type="EMBL" id="UINC01040208">
    <property type="protein sequence ID" value="SVB39751.1"/>
    <property type="molecule type" value="Genomic_DNA"/>
</dbReference>
<gene>
    <name evidence="2" type="ORF">METZ01_LOCUS192605</name>
</gene>
<evidence type="ECO:0000313" key="2">
    <source>
        <dbReference type="EMBL" id="SVB39751.1"/>
    </source>
</evidence>
<name>A0A382DPT9_9ZZZZ</name>
<sequence>MEAIVIARMVKVSILFAGLWVFLIVVPIPGLGQRRGFEPTDYYKMVEVEDVAVSPDGNLVAFTQTRILEQENRRRREVWMQGLLNGRPDGEPYRFTDP</sequence>
<protein>
    <recommendedName>
        <fullName evidence="3">Dipeptidylpeptidase IV N-terminal domain-containing protein</fullName>
    </recommendedName>
</protein>
<organism evidence="2">
    <name type="scientific">marine metagenome</name>
    <dbReference type="NCBI Taxonomy" id="408172"/>
    <lineage>
        <taxon>unclassified sequences</taxon>
        <taxon>metagenomes</taxon>
        <taxon>ecological metagenomes</taxon>
    </lineage>
</organism>
<feature type="non-terminal residue" evidence="2">
    <location>
        <position position="98"/>
    </location>
</feature>
<dbReference type="AlphaFoldDB" id="A0A382DPT9"/>
<evidence type="ECO:0000256" key="1">
    <source>
        <dbReference type="SAM" id="Phobius"/>
    </source>
</evidence>
<keyword evidence="1" id="KW-1133">Transmembrane helix</keyword>